<accession>A0A8S5UNC6</accession>
<proteinExistence type="predicted"/>
<reference evidence="1" key="1">
    <citation type="journal article" date="2021" name="Proc. Natl. Acad. Sci. U.S.A.">
        <title>A Catalog of Tens of Thousands of Viruses from Human Metagenomes Reveals Hidden Associations with Chronic Diseases.</title>
        <authorList>
            <person name="Tisza M.J."/>
            <person name="Buck C.B."/>
        </authorList>
    </citation>
    <scope>NUCLEOTIDE SEQUENCE</scope>
    <source>
        <strain evidence="1">CtwVB15</strain>
    </source>
</reference>
<sequence>MRLNKPYTGIQYANLAIYCNENGIVIEDFGDYLEAVNPPEPSIESLQSVKRAERDAKMSVTLDRIDRYRNQIEAGIDTFDNAETYKALLIYMQYLRDFTVAENWWNETILTFDEWNKAK</sequence>
<protein>
    <submittedName>
        <fullName evidence="1">Tail fiber assembly protein</fullName>
    </submittedName>
</protein>
<organism evidence="1">
    <name type="scientific">Myoviridae sp. ctwVB15</name>
    <dbReference type="NCBI Taxonomy" id="2825208"/>
    <lineage>
        <taxon>Viruses</taxon>
        <taxon>Duplodnaviria</taxon>
        <taxon>Heunggongvirae</taxon>
        <taxon>Uroviricota</taxon>
        <taxon>Caudoviricetes</taxon>
    </lineage>
</organism>
<name>A0A8S5UNC6_9CAUD</name>
<dbReference type="EMBL" id="BK016112">
    <property type="protein sequence ID" value="DAF95989.1"/>
    <property type="molecule type" value="Genomic_DNA"/>
</dbReference>
<evidence type="ECO:0000313" key="1">
    <source>
        <dbReference type="EMBL" id="DAF95989.1"/>
    </source>
</evidence>